<comment type="caution">
    <text evidence="2">The sequence shown here is derived from an EMBL/GenBank/DDBJ whole genome shotgun (WGS) entry which is preliminary data.</text>
</comment>
<dbReference type="AlphaFoldDB" id="A0A9Q3DIR2"/>
<feature type="compositionally biased region" description="Polar residues" evidence="1">
    <location>
        <begin position="1"/>
        <end position="11"/>
    </location>
</feature>
<accession>A0A9Q3DIR2</accession>
<keyword evidence="3" id="KW-1185">Reference proteome</keyword>
<reference evidence="2" key="1">
    <citation type="submission" date="2021-03" db="EMBL/GenBank/DDBJ databases">
        <title>Draft genome sequence of rust myrtle Austropuccinia psidii MF-1, a brazilian biotype.</title>
        <authorList>
            <person name="Quecine M.C."/>
            <person name="Pachon D.M.R."/>
            <person name="Bonatelli M.L."/>
            <person name="Correr F.H."/>
            <person name="Franceschini L.M."/>
            <person name="Leite T.F."/>
            <person name="Margarido G.R.A."/>
            <person name="Almeida C.A."/>
            <person name="Ferrarezi J.A."/>
            <person name="Labate C.A."/>
        </authorList>
    </citation>
    <scope>NUCLEOTIDE SEQUENCE</scope>
    <source>
        <strain evidence="2">MF-1</strain>
    </source>
</reference>
<feature type="compositionally biased region" description="Polar residues" evidence="1">
    <location>
        <begin position="36"/>
        <end position="49"/>
    </location>
</feature>
<evidence type="ECO:0000313" key="2">
    <source>
        <dbReference type="EMBL" id="MBW0504064.1"/>
    </source>
</evidence>
<organism evidence="2 3">
    <name type="scientific">Austropuccinia psidii MF-1</name>
    <dbReference type="NCBI Taxonomy" id="1389203"/>
    <lineage>
        <taxon>Eukaryota</taxon>
        <taxon>Fungi</taxon>
        <taxon>Dikarya</taxon>
        <taxon>Basidiomycota</taxon>
        <taxon>Pucciniomycotina</taxon>
        <taxon>Pucciniomycetes</taxon>
        <taxon>Pucciniales</taxon>
        <taxon>Sphaerophragmiaceae</taxon>
        <taxon>Austropuccinia</taxon>
    </lineage>
</organism>
<protein>
    <submittedName>
        <fullName evidence="2">Uncharacterized protein</fullName>
    </submittedName>
</protein>
<feature type="region of interest" description="Disordered" evidence="1">
    <location>
        <begin position="148"/>
        <end position="187"/>
    </location>
</feature>
<proteinExistence type="predicted"/>
<feature type="compositionally biased region" description="Basic and acidic residues" evidence="1">
    <location>
        <begin position="16"/>
        <end position="26"/>
    </location>
</feature>
<feature type="compositionally biased region" description="Basic and acidic residues" evidence="1">
    <location>
        <begin position="148"/>
        <end position="158"/>
    </location>
</feature>
<evidence type="ECO:0000313" key="3">
    <source>
        <dbReference type="Proteomes" id="UP000765509"/>
    </source>
</evidence>
<sequence>MTTRRGSQYFIQSDEGGLRSRNDFTKWKRKAKIPSGTESTQRSAISQRQVPKAHIISKPELELSVSNSNRNKSHSEGSNRHIHEPLQAVLHGLQGKELGNVATNTPRSDELLHIIKMFLKEEEIVKHSNGCNPLSSKPQVKKIKDWHNKKREESKKEAPVAFTRKPQARQTPQQGKRNNKNNWRKSYSPSYSIPIIQKDSMYNVFNMARTLMEFNDKEERRMRQPHFPKKQLCLLIL</sequence>
<dbReference type="Proteomes" id="UP000765509">
    <property type="component" value="Unassembled WGS sequence"/>
</dbReference>
<dbReference type="EMBL" id="AVOT02017714">
    <property type="protein sequence ID" value="MBW0504064.1"/>
    <property type="molecule type" value="Genomic_DNA"/>
</dbReference>
<gene>
    <name evidence="2" type="ORF">O181_043779</name>
</gene>
<name>A0A9Q3DIR2_9BASI</name>
<evidence type="ECO:0000256" key="1">
    <source>
        <dbReference type="SAM" id="MobiDB-lite"/>
    </source>
</evidence>
<feature type="region of interest" description="Disordered" evidence="1">
    <location>
        <begin position="1"/>
        <end position="81"/>
    </location>
</feature>